<accession>A0AAJ0HSQ1</accession>
<evidence type="ECO:0000313" key="1">
    <source>
        <dbReference type="EMBL" id="KAK3360744.1"/>
    </source>
</evidence>
<gene>
    <name evidence="1" type="ORF">B0T25DRAFT_133165</name>
</gene>
<keyword evidence="2" id="KW-1185">Reference proteome</keyword>
<reference evidence="1" key="2">
    <citation type="submission" date="2023-06" db="EMBL/GenBank/DDBJ databases">
        <authorList>
            <consortium name="Lawrence Berkeley National Laboratory"/>
            <person name="Haridas S."/>
            <person name="Hensen N."/>
            <person name="Bonometti L."/>
            <person name="Westerberg I."/>
            <person name="Brannstrom I.O."/>
            <person name="Guillou S."/>
            <person name="Cros-Aarteil S."/>
            <person name="Calhoun S."/>
            <person name="Kuo A."/>
            <person name="Mondo S."/>
            <person name="Pangilinan J."/>
            <person name="Riley R."/>
            <person name="Labutti K."/>
            <person name="Andreopoulos B."/>
            <person name="Lipzen A."/>
            <person name="Chen C."/>
            <person name="Yanf M."/>
            <person name="Daum C."/>
            <person name="Ng V."/>
            <person name="Clum A."/>
            <person name="Steindorff A."/>
            <person name="Ohm R."/>
            <person name="Martin F."/>
            <person name="Silar P."/>
            <person name="Natvig D."/>
            <person name="Lalanne C."/>
            <person name="Gautier V."/>
            <person name="Ament-Velasquez S.L."/>
            <person name="Kruys A."/>
            <person name="Hutchinson M.I."/>
            <person name="Powell A.J."/>
            <person name="Barry K."/>
            <person name="Miller A.N."/>
            <person name="Grigoriev I.V."/>
            <person name="Debuchy R."/>
            <person name="Gladieux P."/>
            <person name="Thoren M.H."/>
            <person name="Johannesson H."/>
        </authorList>
    </citation>
    <scope>NUCLEOTIDE SEQUENCE</scope>
    <source>
        <strain evidence="1">CBS 955.72</strain>
    </source>
</reference>
<reference evidence="1" key="1">
    <citation type="journal article" date="2023" name="Mol. Phylogenet. Evol.">
        <title>Genome-scale phylogeny and comparative genomics of the fungal order Sordariales.</title>
        <authorList>
            <person name="Hensen N."/>
            <person name="Bonometti L."/>
            <person name="Westerberg I."/>
            <person name="Brannstrom I.O."/>
            <person name="Guillou S."/>
            <person name="Cros-Aarteil S."/>
            <person name="Calhoun S."/>
            <person name="Haridas S."/>
            <person name="Kuo A."/>
            <person name="Mondo S."/>
            <person name="Pangilinan J."/>
            <person name="Riley R."/>
            <person name="LaButti K."/>
            <person name="Andreopoulos B."/>
            <person name="Lipzen A."/>
            <person name="Chen C."/>
            <person name="Yan M."/>
            <person name="Daum C."/>
            <person name="Ng V."/>
            <person name="Clum A."/>
            <person name="Steindorff A."/>
            <person name="Ohm R.A."/>
            <person name="Martin F."/>
            <person name="Silar P."/>
            <person name="Natvig D.O."/>
            <person name="Lalanne C."/>
            <person name="Gautier V."/>
            <person name="Ament-Velasquez S.L."/>
            <person name="Kruys A."/>
            <person name="Hutchinson M.I."/>
            <person name="Powell A.J."/>
            <person name="Barry K."/>
            <person name="Miller A.N."/>
            <person name="Grigoriev I.V."/>
            <person name="Debuchy R."/>
            <person name="Gladieux P."/>
            <person name="Hiltunen Thoren M."/>
            <person name="Johannesson H."/>
        </authorList>
    </citation>
    <scope>NUCLEOTIDE SEQUENCE</scope>
    <source>
        <strain evidence="1">CBS 955.72</strain>
    </source>
</reference>
<protein>
    <submittedName>
        <fullName evidence="1">Uncharacterized protein</fullName>
    </submittedName>
</protein>
<evidence type="ECO:0000313" key="2">
    <source>
        <dbReference type="Proteomes" id="UP001275084"/>
    </source>
</evidence>
<dbReference type="Proteomes" id="UP001275084">
    <property type="component" value="Unassembled WGS sequence"/>
</dbReference>
<organism evidence="1 2">
    <name type="scientific">Lasiosphaeria hispida</name>
    <dbReference type="NCBI Taxonomy" id="260671"/>
    <lineage>
        <taxon>Eukaryota</taxon>
        <taxon>Fungi</taxon>
        <taxon>Dikarya</taxon>
        <taxon>Ascomycota</taxon>
        <taxon>Pezizomycotina</taxon>
        <taxon>Sordariomycetes</taxon>
        <taxon>Sordariomycetidae</taxon>
        <taxon>Sordariales</taxon>
        <taxon>Lasiosphaeriaceae</taxon>
        <taxon>Lasiosphaeria</taxon>
    </lineage>
</organism>
<dbReference type="EMBL" id="JAUIQD010000002">
    <property type="protein sequence ID" value="KAK3360744.1"/>
    <property type="molecule type" value="Genomic_DNA"/>
</dbReference>
<proteinExistence type="predicted"/>
<sequence length="117" mass="13300">MIQAAGENSAEPIYLNPEPKTFQAAIKTCKPSRMRVAGDQDFSSCPMRFRTAPPLDRECFGWTKVSGRELCSLHRNLRPPSDALDGTVREILRTEEYYAIVYEFDPNCQLGMDLRVI</sequence>
<dbReference type="AlphaFoldDB" id="A0AAJ0HSQ1"/>
<comment type="caution">
    <text evidence="1">The sequence shown here is derived from an EMBL/GenBank/DDBJ whole genome shotgun (WGS) entry which is preliminary data.</text>
</comment>
<name>A0AAJ0HSQ1_9PEZI</name>